<organism evidence="7 8">
    <name type="scientific">Thermocatellispora tengchongensis</name>
    <dbReference type="NCBI Taxonomy" id="1073253"/>
    <lineage>
        <taxon>Bacteria</taxon>
        <taxon>Bacillati</taxon>
        <taxon>Actinomycetota</taxon>
        <taxon>Actinomycetes</taxon>
        <taxon>Streptosporangiales</taxon>
        <taxon>Streptosporangiaceae</taxon>
        <taxon>Thermocatellispora</taxon>
    </lineage>
</organism>
<accession>A0A840PQB5</accession>
<evidence type="ECO:0000313" key="7">
    <source>
        <dbReference type="EMBL" id="MBB5139961.1"/>
    </source>
</evidence>
<dbReference type="Proteomes" id="UP000578449">
    <property type="component" value="Unassembled WGS sequence"/>
</dbReference>
<dbReference type="InterPro" id="IPR011010">
    <property type="entry name" value="DNA_brk_join_enz"/>
</dbReference>
<dbReference type="AlphaFoldDB" id="A0A840PQB5"/>
<keyword evidence="8" id="KW-1185">Reference proteome</keyword>
<dbReference type="Gene3D" id="1.10.150.130">
    <property type="match status" value="1"/>
</dbReference>
<dbReference type="EMBL" id="JACHGN010000035">
    <property type="protein sequence ID" value="MBB5139961.1"/>
    <property type="molecule type" value="Genomic_DNA"/>
</dbReference>
<dbReference type="InterPro" id="IPR044068">
    <property type="entry name" value="CB"/>
</dbReference>
<evidence type="ECO:0000313" key="8">
    <source>
        <dbReference type="Proteomes" id="UP000578449"/>
    </source>
</evidence>
<dbReference type="PANTHER" id="PTHR30349">
    <property type="entry name" value="PHAGE INTEGRASE-RELATED"/>
    <property type="match status" value="1"/>
</dbReference>
<dbReference type="RefSeq" id="WP_185056771.1">
    <property type="nucleotide sequence ID" value="NZ_BAABIX010000005.1"/>
</dbReference>
<dbReference type="InterPro" id="IPR004107">
    <property type="entry name" value="Integrase_SAM-like_N"/>
</dbReference>
<dbReference type="Pfam" id="PF02899">
    <property type="entry name" value="Phage_int_SAM_1"/>
    <property type="match status" value="1"/>
</dbReference>
<name>A0A840PQB5_9ACTN</name>
<evidence type="ECO:0000259" key="6">
    <source>
        <dbReference type="PROSITE" id="PS51900"/>
    </source>
</evidence>
<feature type="domain" description="Tyr recombinase" evidence="5">
    <location>
        <begin position="127"/>
        <end position="315"/>
    </location>
</feature>
<dbReference type="Gene3D" id="1.10.443.10">
    <property type="entry name" value="Intergrase catalytic core"/>
    <property type="match status" value="1"/>
</dbReference>
<keyword evidence="3" id="KW-0233">DNA recombination</keyword>
<reference evidence="7 8" key="1">
    <citation type="submission" date="2020-08" db="EMBL/GenBank/DDBJ databases">
        <title>Genomic Encyclopedia of Type Strains, Phase IV (KMG-IV): sequencing the most valuable type-strain genomes for metagenomic binning, comparative biology and taxonomic classification.</title>
        <authorList>
            <person name="Goeker M."/>
        </authorList>
    </citation>
    <scope>NUCLEOTIDE SEQUENCE [LARGE SCALE GENOMIC DNA]</scope>
    <source>
        <strain evidence="7 8">DSM 45615</strain>
    </source>
</reference>
<evidence type="ECO:0000256" key="1">
    <source>
        <dbReference type="ARBA" id="ARBA00022908"/>
    </source>
</evidence>
<evidence type="ECO:0000256" key="4">
    <source>
        <dbReference type="PROSITE-ProRule" id="PRU01248"/>
    </source>
</evidence>
<dbReference type="InterPro" id="IPR050090">
    <property type="entry name" value="Tyrosine_recombinase_XerCD"/>
</dbReference>
<sequence length="322" mass="36606">MTDELVEAPRGDLALPLDLPPLVVEITQMWLETRRSPNTREAYRRAIRLWFSYCERTGLDPLEMSVRHAELYARWMVESADRTPTPKTIAQRMSAVSAWYKYLIKNDAARFNPFAEADRPTIPRRHSETTALTEDEAHTLVQAADKDHGRERLRTAALIRMLVQVGLRITEAVGAEIDDLGFSRGYRTLRLTLKGGKPHFRKLPVETVYALDQYLEERASRAGVELRDLHGPLFATGSGRPLPREKAWELVQRIARQAGITSKVTPHTLRHTWASIAEARGAKPREIQEALGHESFETTLIYLHSRDQLEKDPSQLVASAVE</sequence>
<evidence type="ECO:0000256" key="3">
    <source>
        <dbReference type="ARBA" id="ARBA00023172"/>
    </source>
</evidence>
<dbReference type="GO" id="GO:0003677">
    <property type="term" value="F:DNA binding"/>
    <property type="evidence" value="ECO:0007669"/>
    <property type="project" value="UniProtKB-UniRule"/>
</dbReference>
<proteinExistence type="predicted"/>
<evidence type="ECO:0000259" key="5">
    <source>
        <dbReference type="PROSITE" id="PS51898"/>
    </source>
</evidence>
<dbReference type="InterPro" id="IPR013762">
    <property type="entry name" value="Integrase-like_cat_sf"/>
</dbReference>
<dbReference type="PANTHER" id="PTHR30349:SF81">
    <property type="entry name" value="TYROSINE RECOMBINASE XERC"/>
    <property type="match status" value="1"/>
</dbReference>
<dbReference type="PROSITE" id="PS51900">
    <property type="entry name" value="CB"/>
    <property type="match status" value="1"/>
</dbReference>
<dbReference type="InterPro" id="IPR002104">
    <property type="entry name" value="Integrase_catalytic"/>
</dbReference>
<feature type="domain" description="Core-binding (CB)" evidence="6">
    <location>
        <begin position="21"/>
        <end position="104"/>
    </location>
</feature>
<keyword evidence="1" id="KW-0229">DNA integration</keyword>
<keyword evidence="2 4" id="KW-0238">DNA-binding</keyword>
<comment type="caution">
    <text evidence="7">The sequence shown here is derived from an EMBL/GenBank/DDBJ whole genome shotgun (WGS) entry which is preliminary data.</text>
</comment>
<dbReference type="GO" id="GO:0015074">
    <property type="term" value="P:DNA integration"/>
    <property type="evidence" value="ECO:0007669"/>
    <property type="project" value="UniProtKB-KW"/>
</dbReference>
<dbReference type="GO" id="GO:0006310">
    <property type="term" value="P:DNA recombination"/>
    <property type="evidence" value="ECO:0007669"/>
    <property type="project" value="UniProtKB-KW"/>
</dbReference>
<dbReference type="InterPro" id="IPR010998">
    <property type="entry name" value="Integrase_recombinase_N"/>
</dbReference>
<dbReference type="SUPFAM" id="SSF56349">
    <property type="entry name" value="DNA breaking-rejoining enzymes"/>
    <property type="match status" value="1"/>
</dbReference>
<evidence type="ECO:0000256" key="2">
    <source>
        <dbReference type="ARBA" id="ARBA00023125"/>
    </source>
</evidence>
<gene>
    <name evidence="7" type="ORF">HNP84_009726</name>
</gene>
<dbReference type="PROSITE" id="PS51898">
    <property type="entry name" value="TYR_RECOMBINASE"/>
    <property type="match status" value="1"/>
</dbReference>
<protein>
    <submittedName>
        <fullName evidence="7">Site-specific recombinase XerD</fullName>
    </submittedName>
</protein>
<dbReference type="Pfam" id="PF00589">
    <property type="entry name" value="Phage_integrase"/>
    <property type="match status" value="1"/>
</dbReference>